<evidence type="ECO:0000313" key="1">
    <source>
        <dbReference type="EMBL" id="MCB6939352.1"/>
    </source>
</evidence>
<dbReference type="Proteomes" id="UP001197684">
    <property type="component" value="Unassembled WGS sequence"/>
</dbReference>
<comment type="caution">
    <text evidence="1">The sequence shown here is derived from an EMBL/GenBank/DDBJ whole genome shotgun (WGS) entry which is preliminary data.</text>
</comment>
<sequence length="53" mass="6060">MGRRKLAHDAIRHGRLIIIAEQRNYSLYKAMDALFGVPVFSYSVLDTMNVHAL</sequence>
<reference evidence="1" key="1">
    <citation type="submission" date="2021-10" db="EMBL/GenBank/DDBJ databases">
        <title>Collection of gut derived symbiotic bacterial strains cultured from healthy donors.</title>
        <authorList>
            <person name="Lin H."/>
            <person name="Littmann E."/>
            <person name="Kohout C."/>
            <person name="Pamer E.G."/>
        </authorList>
    </citation>
    <scope>NUCLEOTIDE SEQUENCE</scope>
    <source>
        <strain evidence="1">DFI.9.42</strain>
    </source>
</reference>
<protein>
    <submittedName>
        <fullName evidence="1">Uncharacterized protein</fullName>
    </submittedName>
</protein>
<evidence type="ECO:0000313" key="2">
    <source>
        <dbReference type="Proteomes" id="UP001197684"/>
    </source>
</evidence>
<name>A0AAW4UJ77_9FIRM</name>
<dbReference type="EMBL" id="JAJCJK010000025">
    <property type="protein sequence ID" value="MCB6939352.1"/>
    <property type="molecule type" value="Genomic_DNA"/>
</dbReference>
<organism evidence="1 2">
    <name type="scientific">Agathobacter rectalis</name>
    <dbReference type="NCBI Taxonomy" id="39491"/>
    <lineage>
        <taxon>Bacteria</taxon>
        <taxon>Bacillati</taxon>
        <taxon>Bacillota</taxon>
        <taxon>Clostridia</taxon>
        <taxon>Lachnospirales</taxon>
        <taxon>Lachnospiraceae</taxon>
        <taxon>Agathobacter</taxon>
    </lineage>
</organism>
<proteinExistence type="predicted"/>
<dbReference type="AlphaFoldDB" id="A0AAW4UJ77"/>
<gene>
    <name evidence="1" type="ORF">LIZ56_13175</name>
</gene>
<accession>A0AAW4UJ77</accession>
<dbReference type="RefSeq" id="WP_306778671.1">
    <property type="nucleotide sequence ID" value="NZ_JAJCJK010000025.1"/>
</dbReference>